<organism evidence="2 3">
    <name type="scientific">Macaca fascicularis</name>
    <name type="common">Crab-eating macaque</name>
    <name type="synonym">Cynomolgus monkey</name>
    <dbReference type="NCBI Taxonomy" id="9541"/>
    <lineage>
        <taxon>Eukaryota</taxon>
        <taxon>Metazoa</taxon>
        <taxon>Chordata</taxon>
        <taxon>Craniata</taxon>
        <taxon>Vertebrata</taxon>
        <taxon>Euteleostomi</taxon>
        <taxon>Mammalia</taxon>
        <taxon>Eutheria</taxon>
        <taxon>Euarchontoglires</taxon>
        <taxon>Primates</taxon>
        <taxon>Haplorrhini</taxon>
        <taxon>Catarrhini</taxon>
        <taxon>Cercopithecidae</taxon>
        <taxon>Cercopithecinae</taxon>
        <taxon>Macaca</taxon>
    </lineage>
</organism>
<dbReference type="GeneTree" id="ENSGT00390000004585"/>
<reference evidence="2 3" key="1">
    <citation type="submission" date="2013-03" db="EMBL/GenBank/DDBJ databases">
        <authorList>
            <person name="Warren W."/>
            <person name="Wilson R.K."/>
        </authorList>
    </citation>
    <scope>NUCLEOTIDE SEQUENCE</scope>
</reference>
<feature type="compositionally biased region" description="Low complexity" evidence="1">
    <location>
        <begin position="21"/>
        <end position="33"/>
    </location>
</feature>
<evidence type="ECO:0000256" key="1">
    <source>
        <dbReference type="SAM" id="MobiDB-lite"/>
    </source>
</evidence>
<dbReference type="GO" id="GO:0097731">
    <property type="term" value="C:9+0 non-motile cilium"/>
    <property type="evidence" value="ECO:0007669"/>
    <property type="project" value="Ensembl"/>
</dbReference>
<dbReference type="InterPro" id="IPR031667">
    <property type="entry name" value="RDD1"/>
</dbReference>
<evidence type="ECO:0000313" key="3">
    <source>
        <dbReference type="Proteomes" id="UP000233100"/>
    </source>
</evidence>
<feature type="region of interest" description="Disordered" evidence="1">
    <location>
        <begin position="1"/>
        <end position="95"/>
    </location>
</feature>
<keyword evidence="3" id="KW-1185">Reference proteome</keyword>
<dbReference type="PANTHER" id="PTHR14680:SF1">
    <property type="entry name" value="REQUIRED FOR DRUG-INDUCED DEATH PROTEIN 1"/>
    <property type="match status" value="1"/>
</dbReference>
<dbReference type="Pfam" id="PF15828">
    <property type="entry name" value="RDD1"/>
    <property type="match status" value="1"/>
</dbReference>
<reference evidence="2" key="3">
    <citation type="submission" date="2025-09" db="UniProtKB">
        <authorList>
            <consortium name="Ensembl"/>
        </authorList>
    </citation>
    <scope>IDENTIFICATION</scope>
</reference>
<evidence type="ECO:0000313" key="2">
    <source>
        <dbReference type="Ensembl" id="ENSMFAP00000050161.1"/>
    </source>
</evidence>
<dbReference type="PANTHER" id="PTHR14680">
    <property type="entry name" value="SI:DKEY-126G1.9-RELATED"/>
    <property type="match status" value="1"/>
</dbReference>
<accession>A0A7N9CJW7</accession>
<gene>
    <name evidence="2" type="primary">C1orf115</name>
</gene>
<reference evidence="2" key="2">
    <citation type="submission" date="2025-08" db="UniProtKB">
        <authorList>
            <consortium name="Ensembl"/>
        </authorList>
    </citation>
    <scope>IDENTIFICATION</scope>
</reference>
<dbReference type="Proteomes" id="UP000233100">
    <property type="component" value="Chromosome 1"/>
</dbReference>
<dbReference type="Ensembl" id="ENSMFAT00000088432.1">
    <property type="protein sequence ID" value="ENSMFAP00000050161.1"/>
    <property type="gene ID" value="ENSMFAG00000065552.1"/>
</dbReference>
<dbReference type="AlphaFoldDB" id="A0A7N9CJW7"/>
<name>A0A7N9CJW7_MACFA</name>
<sequence length="208" mass="21904">MQGGAGGAHPPPGRPVRSGVAAIPGPTARGAAAPNPPPRPGWGGGAGGEQRLVSLRSDLRQRGRGMMTVGARLRSKAESSLLRRGPRGRGRTEGDEEAAAILEHLEYADEAEAAAESGASAAVERGPGARGARRVHFAHLPERYEPLEEPAPSEQPKKRYRRKLKKYGKNVGKVIIKGCRYVVIGLQGFAAAYSAPFAVATSVVSFVR</sequence>
<protein>
    <submittedName>
        <fullName evidence="2">Chromosome 1 open reading frame 115</fullName>
    </submittedName>
</protein>
<proteinExistence type="predicted"/>
<dbReference type="GO" id="GO:2001023">
    <property type="term" value="P:regulation of response to drug"/>
    <property type="evidence" value="ECO:0007669"/>
    <property type="project" value="Ensembl"/>
</dbReference>